<accession>A0A1V4HFA0</accession>
<gene>
    <name evidence="1" type="ORF">BC351_32580</name>
</gene>
<dbReference type="EMBL" id="MBTG01000025">
    <property type="protein sequence ID" value="OPH52995.1"/>
    <property type="molecule type" value="Genomic_DNA"/>
</dbReference>
<organism evidence="1 2">
    <name type="scientific">Paenibacillus ferrarius</name>
    <dbReference type="NCBI Taxonomy" id="1469647"/>
    <lineage>
        <taxon>Bacteria</taxon>
        <taxon>Bacillati</taxon>
        <taxon>Bacillota</taxon>
        <taxon>Bacilli</taxon>
        <taxon>Bacillales</taxon>
        <taxon>Paenibacillaceae</taxon>
        <taxon>Paenibacillus</taxon>
    </lineage>
</organism>
<sequence>MDKVAKPAVLQFQLNSAAGTKGIIEVHTVDSITGQPVQGVNIQISNSAPITNVTTNQEGKTQYSGDVGAYTLSFVGYLDIFFKVYRSYFN</sequence>
<dbReference type="Proteomes" id="UP000190626">
    <property type="component" value="Unassembled WGS sequence"/>
</dbReference>
<proteinExistence type="predicted"/>
<comment type="caution">
    <text evidence="1">The sequence shown here is derived from an EMBL/GenBank/DDBJ whole genome shotgun (WGS) entry which is preliminary data.</text>
</comment>
<dbReference type="InterPro" id="IPR008969">
    <property type="entry name" value="CarboxyPept-like_regulatory"/>
</dbReference>
<evidence type="ECO:0000313" key="1">
    <source>
        <dbReference type="EMBL" id="OPH52995.1"/>
    </source>
</evidence>
<dbReference type="OrthoDB" id="1715841at2"/>
<keyword evidence="2" id="KW-1185">Reference proteome</keyword>
<name>A0A1V4HFA0_9BACL</name>
<dbReference type="SUPFAM" id="SSF49464">
    <property type="entry name" value="Carboxypeptidase regulatory domain-like"/>
    <property type="match status" value="1"/>
</dbReference>
<evidence type="ECO:0000313" key="2">
    <source>
        <dbReference type="Proteomes" id="UP000190626"/>
    </source>
</evidence>
<reference evidence="2" key="1">
    <citation type="submission" date="2016-07" db="EMBL/GenBank/DDBJ databases">
        <authorList>
            <person name="Florea S."/>
            <person name="Webb J.S."/>
            <person name="Jaromczyk J."/>
            <person name="Schardl C.L."/>
        </authorList>
    </citation>
    <scope>NUCLEOTIDE SEQUENCE [LARGE SCALE GENOMIC DNA]</scope>
    <source>
        <strain evidence="2">CY1</strain>
    </source>
</reference>
<protein>
    <recommendedName>
        <fullName evidence="3">Big-1 domain-containing protein</fullName>
    </recommendedName>
</protein>
<evidence type="ECO:0008006" key="3">
    <source>
        <dbReference type="Google" id="ProtNLM"/>
    </source>
</evidence>
<dbReference type="RefSeq" id="WP_079416189.1">
    <property type="nucleotide sequence ID" value="NZ_MBTG01000025.1"/>
</dbReference>
<dbReference type="AlphaFoldDB" id="A0A1V4HFA0"/>